<comment type="caution">
    <text evidence="1">The sequence shown here is derived from an EMBL/GenBank/DDBJ whole genome shotgun (WGS) entry which is preliminary data.</text>
</comment>
<proteinExistence type="predicted"/>
<feature type="non-terminal residue" evidence="1">
    <location>
        <position position="1"/>
    </location>
</feature>
<dbReference type="EMBL" id="BARS01022318">
    <property type="protein sequence ID" value="GAG13099.1"/>
    <property type="molecule type" value="Genomic_DNA"/>
</dbReference>
<accession>X0V4K5</accession>
<gene>
    <name evidence="1" type="ORF">S01H1_35698</name>
</gene>
<evidence type="ECO:0000313" key="1">
    <source>
        <dbReference type="EMBL" id="GAG13099.1"/>
    </source>
</evidence>
<dbReference type="AlphaFoldDB" id="X0V4K5"/>
<protein>
    <submittedName>
        <fullName evidence="1">Uncharacterized protein</fullName>
    </submittedName>
</protein>
<organism evidence="1">
    <name type="scientific">marine sediment metagenome</name>
    <dbReference type="NCBI Taxonomy" id="412755"/>
    <lineage>
        <taxon>unclassified sequences</taxon>
        <taxon>metagenomes</taxon>
        <taxon>ecological metagenomes</taxon>
    </lineage>
</organism>
<name>X0V4K5_9ZZZZ</name>
<sequence>YLYKDKAEQGQLIPSPVVLRPSEDRFRGITHGGLELAILYRLGDR</sequence>
<reference evidence="1" key="1">
    <citation type="journal article" date="2014" name="Front. Microbiol.">
        <title>High frequency of phylogenetically diverse reductive dehalogenase-homologous genes in deep subseafloor sedimentary metagenomes.</title>
        <authorList>
            <person name="Kawai M."/>
            <person name="Futagami T."/>
            <person name="Toyoda A."/>
            <person name="Takaki Y."/>
            <person name="Nishi S."/>
            <person name="Hori S."/>
            <person name="Arai W."/>
            <person name="Tsubouchi T."/>
            <person name="Morono Y."/>
            <person name="Uchiyama I."/>
            <person name="Ito T."/>
            <person name="Fujiyama A."/>
            <person name="Inagaki F."/>
            <person name="Takami H."/>
        </authorList>
    </citation>
    <scope>NUCLEOTIDE SEQUENCE</scope>
    <source>
        <strain evidence="1">Expedition CK06-06</strain>
    </source>
</reference>